<accession>A0A1I4YDP4</accession>
<evidence type="ECO:0000256" key="1">
    <source>
        <dbReference type="SAM" id="SignalP"/>
    </source>
</evidence>
<sequence>MRSTPIPRSLCRPCVAVALLMALAVGAAWAAPAALASATTTEPGAATKPDRPPRSGLIRGYYEQRDGGQFTACGETSRRRVRVSKATEALSSALASAGAKPRFLIASGNLVGQDQAEIFGLDLITTDAFDCDSRLDRVLYAGRGNESLWTLEITPAGMTFTAAPGAKADMFPFVDLVAQGQARVAEASGAHGTLRVELRDEACTEKMTGSVFGLSAKIMIGGKPYSGCAWRGLAGG</sequence>
<evidence type="ECO:0008006" key="4">
    <source>
        <dbReference type="Google" id="ProtNLM"/>
    </source>
</evidence>
<dbReference type="OrthoDB" id="5348860at2"/>
<dbReference type="STRING" id="578942.SAMN05216289_11667"/>
<name>A0A1I4YDP4_9GAMM</name>
<keyword evidence="3" id="KW-1185">Reference proteome</keyword>
<evidence type="ECO:0000313" key="3">
    <source>
        <dbReference type="Proteomes" id="UP000198575"/>
    </source>
</evidence>
<keyword evidence="1" id="KW-0732">Signal</keyword>
<dbReference type="Proteomes" id="UP000198575">
    <property type="component" value="Unassembled WGS sequence"/>
</dbReference>
<protein>
    <recommendedName>
        <fullName evidence="4">NlpE N-terminal domain-containing protein</fullName>
    </recommendedName>
</protein>
<dbReference type="EMBL" id="FOVF01000016">
    <property type="protein sequence ID" value="SFN35720.1"/>
    <property type="molecule type" value="Genomic_DNA"/>
</dbReference>
<feature type="signal peptide" evidence="1">
    <location>
        <begin position="1"/>
        <end position="30"/>
    </location>
</feature>
<organism evidence="2 3">
    <name type="scientific">Dokdonella immobilis</name>
    <dbReference type="NCBI Taxonomy" id="578942"/>
    <lineage>
        <taxon>Bacteria</taxon>
        <taxon>Pseudomonadati</taxon>
        <taxon>Pseudomonadota</taxon>
        <taxon>Gammaproteobacteria</taxon>
        <taxon>Lysobacterales</taxon>
        <taxon>Rhodanobacteraceae</taxon>
        <taxon>Dokdonella</taxon>
    </lineage>
</organism>
<dbReference type="RefSeq" id="WP_139224973.1">
    <property type="nucleotide sequence ID" value="NZ_FOVF01000016.1"/>
</dbReference>
<evidence type="ECO:0000313" key="2">
    <source>
        <dbReference type="EMBL" id="SFN35720.1"/>
    </source>
</evidence>
<gene>
    <name evidence="2" type="ORF">SAMN05216289_11667</name>
</gene>
<proteinExistence type="predicted"/>
<reference evidence="2 3" key="1">
    <citation type="submission" date="2016-10" db="EMBL/GenBank/DDBJ databases">
        <authorList>
            <person name="de Groot N.N."/>
        </authorList>
    </citation>
    <scope>NUCLEOTIDE SEQUENCE [LARGE SCALE GENOMIC DNA]</scope>
    <source>
        <strain evidence="2 3">CGMCC 1.7659</strain>
    </source>
</reference>
<dbReference type="AlphaFoldDB" id="A0A1I4YDP4"/>
<feature type="chain" id="PRO_5011745128" description="NlpE N-terminal domain-containing protein" evidence="1">
    <location>
        <begin position="31"/>
        <end position="236"/>
    </location>
</feature>